<dbReference type="eggNOG" id="COG3369">
    <property type="taxonomic scope" value="Bacteria"/>
</dbReference>
<dbReference type="InterPro" id="IPR018967">
    <property type="entry name" value="FeS-contain_CDGSH-typ"/>
</dbReference>
<reference evidence="7 8" key="1">
    <citation type="journal article" date="2014" name="J. Biotechnol.">
        <title>Complete genome sequence of the actinobacterium Actinoplanes friuliensis HAG 010964, producer of the lipopeptide antibiotic friulimycin.</title>
        <authorList>
            <person name="Ruckert C."/>
            <person name="Szczepanowski R."/>
            <person name="Albersmeier A."/>
            <person name="Goesmann A."/>
            <person name="Fischer N."/>
            <person name="Steinkamper A."/>
            <person name="Puhler A."/>
            <person name="Biener R."/>
            <person name="Schwartz D."/>
            <person name="Kalinowski J."/>
        </authorList>
    </citation>
    <scope>NUCLEOTIDE SEQUENCE [LARGE SCALE GENOMIC DNA]</scope>
    <source>
        <strain evidence="7 8">DSM 7358</strain>
    </source>
</reference>
<dbReference type="Pfam" id="PF06902">
    <property type="entry name" value="Fer4_19"/>
    <property type="match status" value="1"/>
</dbReference>
<dbReference type="Pfam" id="PF09360">
    <property type="entry name" value="zf-CDGSH"/>
    <property type="match status" value="1"/>
</dbReference>
<keyword evidence="3" id="KW-0408">Iron</keyword>
<evidence type="ECO:0000256" key="4">
    <source>
        <dbReference type="ARBA" id="ARBA00023014"/>
    </source>
</evidence>
<sequence length="136" mass="14647">MSEPNLKSYPGSDITVMFDGGRCLHFAECVRGLPEVFDVSARPWIAPDNAAAAALAAVVERCPSGALQYTRHDGGVEETPPDPTVVTTNERGQILLHGNLTFTGPGTQPHPRYRMTLCACGRSAQRPFCDNACRST</sequence>
<evidence type="ECO:0000256" key="1">
    <source>
        <dbReference type="ARBA" id="ARBA00022714"/>
    </source>
</evidence>
<evidence type="ECO:0000259" key="6">
    <source>
        <dbReference type="Pfam" id="PF09360"/>
    </source>
</evidence>
<evidence type="ECO:0008006" key="9">
    <source>
        <dbReference type="Google" id="ProtNLM"/>
    </source>
</evidence>
<evidence type="ECO:0000259" key="5">
    <source>
        <dbReference type="Pfam" id="PF06902"/>
    </source>
</evidence>
<dbReference type="InterPro" id="IPR042216">
    <property type="entry name" value="MitoNEET_CISD"/>
</dbReference>
<dbReference type="InterPro" id="IPR010693">
    <property type="entry name" value="Divergent_4Fe-4S_mono-cluster"/>
</dbReference>
<dbReference type="HOGENOM" id="CLU_142134_0_0_11"/>
<evidence type="ECO:0000313" key="8">
    <source>
        <dbReference type="Proteomes" id="UP000017746"/>
    </source>
</evidence>
<keyword evidence="1" id="KW-0001">2Fe-2S</keyword>
<feature type="domain" description="Divergent 4Fe-4S mono-cluster" evidence="5">
    <location>
        <begin position="9"/>
        <end position="71"/>
    </location>
</feature>
<dbReference type="AlphaFoldDB" id="U5VYK3"/>
<dbReference type="Proteomes" id="UP000017746">
    <property type="component" value="Chromosome"/>
</dbReference>
<dbReference type="GO" id="GO:0051537">
    <property type="term" value="F:2 iron, 2 sulfur cluster binding"/>
    <property type="evidence" value="ECO:0007669"/>
    <property type="project" value="UniProtKB-KW"/>
</dbReference>
<dbReference type="GO" id="GO:0005737">
    <property type="term" value="C:cytoplasm"/>
    <property type="evidence" value="ECO:0007669"/>
    <property type="project" value="UniProtKB-ARBA"/>
</dbReference>
<keyword evidence="2" id="KW-0479">Metal-binding</keyword>
<dbReference type="Gene3D" id="3.40.5.90">
    <property type="entry name" value="CDGSH iron-sulfur domain, mitoNEET-type"/>
    <property type="match status" value="1"/>
</dbReference>
<evidence type="ECO:0000256" key="3">
    <source>
        <dbReference type="ARBA" id="ARBA00023004"/>
    </source>
</evidence>
<protein>
    <recommendedName>
        <fullName evidence="9">Iron-binding zinc finger CDGSH type domain-containing protein</fullName>
    </recommendedName>
</protein>
<accession>U5VYK3</accession>
<organism evidence="7 8">
    <name type="scientific">Actinoplanes friuliensis DSM 7358</name>
    <dbReference type="NCBI Taxonomy" id="1246995"/>
    <lineage>
        <taxon>Bacteria</taxon>
        <taxon>Bacillati</taxon>
        <taxon>Actinomycetota</taxon>
        <taxon>Actinomycetes</taxon>
        <taxon>Micromonosporales</taxon>
        <taxon>Micromonosporaceae</taxon>
        <taxon>Actinoplanes</taxon>
    </lineage>
</organism>
<dbReference type="STRING" id="1246995.AFR_12250"/>
<keyword evidence="8" id="KW-1185">Reference proteome</keyword>
<dbReference type="PATRIC" id="fig|1246995.3.peg.2490"/>
<dbReference type="GO" id="GO:0046872">
    <property type="term" value="F:metal ion binding"/>
    <property type="evidence" value="ECO:0007669"/>
    <property type="project" value="UniProtKB-KW"/>
</dbReference>
<dbReference type="OrthoDB" id="9803319at2"/>
<keyword evidence="4" id="KW-0411">Iron-sulfur</keyword>
<dbReference type="eggNOG" id="COG3592">
    <property type="taxonomic scope" value="Bacteria"/>
</dbReference>
<dbReference type="KEGG" id="afs:AFR_12250"/>
<dbReference type="EMBL" id="CP006272">
    <property type="protein sequence ID" value="AGZ40736.1"/>
    <property type="molecule type" value="Genomic_DNA"/>
</dbReference>
<evidence type="ECO:0000313" key="7">
    <source>
        <dbReference type="EMBL" id="AGZ40736.1"/>
    </source>
</evidence>
<gene>
    <name evidence="7" type="ORF">AFR_12250</name>
</gene>
<name>U5VYK3_9ACTN</name>
<proteinExistence type="predicted"/>
<evidence type="ECO:0000256" key="2">
    <source>
        <dbReference type="ARBA" id="ARBA00022723"/>
    </source>
</evidence>
<feature type="domain" description="Iron-binding zinc finger CDGSH type" evidence="6">
    <location>
        <begin position="109"/>
        <end position="131"/>
    </location>
</feature>